<sequence>MNAKNKSDAAVWGVVVAVLSIWMLVEVSNYVVHLGEAMHDIYCQDH</sequence>
<dbReference type="GeneID" id="94374161"/>
<evidence type="ECO:0000256" key="1">
    <source>
        <dbReference type="SAM" id="Phobius"/>
    </source>
</evidence>
<proteinExistence type="predicted"/>
<dbReference type="Proteomes" id="UP000824334">
    <property type="component" value="Chromosome"/>
</dbReference>
<accession>A0ABX8TI60</accession>
<protein>
    <recommendedName>
        <fullName evidence="4">TMhelix containing protein</fullName>
    </recommendedName>
</protein>
<evidence type="ECO:0000313" key="2">
    <source>
        <dbReference type="EMBL" id="QYC10942.1"/>
    </source>
</evidence>
<name>A0ABX8TI60_9CAUL</name>
<feature type="transmembrane region" description="Helical" evidence="1">
    <location>
        <begin position="9"/>
        <end position="25"/>
    </location>
</feature>
<keyword evidence="3" id="KW-1185">Reference proteome</keyword>
<keyword evidence="1" id="KW-0472">Membrane</keyword>
<evidence type="ECO:0008006" key="4">
    <source>
        <dbReference type="Google" id="ProtNLM"/>
    </source>
</evidence>
<keyword evidence="1" id="KW-1133">Transmembrane helix</keyword>
<reference evidence="2 3" key="1">
    <citation type="submission" date="2021-07" db="EMBL/GenBank/DDBJ databases">
        <title>Isolation and characterization of bacteria from a gold mining with a capacity of golden bioaccumulation.</title>
        <authorList>
            <person name="Yang X.J."/>
        </authorList>
    </citation>
    <scope>NUCLEOTIDE SEQUENCE [LARGE SCALE GENOMIC DNA]</scope>
    <source>
        <strain evidence="2 3">Au29</strain>
    </source>
</reference>
<dbReference type="RefSeq" id="WP_219353635.1">
    <property type="nucleotide sequence ID" value="NZ_CP080034.1"/>
</dbReference>
<keyword evidence="1" id="KW-0812">Transmembrane</keyword>
<organism evidence="2 3">
    <name type="scientific">Brevundimonas nasdae</name>
    <dbReference type="NCBI Taxonomy" id="172043"/>
    <lineage>
        <taxon>Bacteria</taxon>
        <taxon>Pseudomonadati</taxon>
        <taxon>Pseudomonadota</taxon>
        <taxon>Alphaproteobacteria</taxon>
        <taxon>Caulobacterales</taxon>
        <taxon>Caulobacteraceae</taxon>
        <taxon>Brevundimonas</taxon>
    </lineage>
</organism>
<evidence type="ECO:0000313" key="3">
    <source>
        <dbReference type="Proteomes" id="UP000824334"/>
    </source>
</evidence>
<dbReference type="EMBL" id="CP080034">
    <property type="protein sequence ID" value="QYC10942.1"/>
    <property type="molecule type" value="Genomic_DNA"/>
</dbReference>
<gene>
    <name evidence="2" type="ORF">KWG56_02715</name>
</gene>